<dbReference type="InterPro" id="IPR010982">
    <property type="entry name" value="Lambda_DNA-bd_dom_sf"/>
</dbReference>
<keyword evidence="1" id="KW-0238">DNA-binding</keyword>
<name>A0ABP8LK19_9BACT</name>
<evidence type="ECO:0000256" key="1">
    <source>
        <dbReference type="ARBA" id="ARBA00023125"/>
    </source>
</evidence>
<dbReference type="InterPro" id="IPR001387">
    <property type="entry name" value="Cro/C1-type_HTH"/>
</dbReference>
<evidence type="ECO:0000313" key="3">
    <source>
        <dbReference type="EMBL" id="GAA4431252.1"/>
    </source>
</evidence>
<dbReference type="Proteomes" id="UP001500552">
    <property type="component" value="Unassembled WGS sequence"/>
</dbReference>
<dbReference type="InterPro" id="IPR015927">
    <property type="entry name" value="Peptidase_S24_S26A/B/C"/>
</dbReference>
<comment type="caution">
    <text evidence="3">The sequence shown here is derived from an EMBL/GenBank/DDBJ whole genome shotgun (WGS) entry which is preliminary data.</text>
</comment>
<protein>
    <recommendedName>
        <fullName evidence="2">HTH cro/C1-type domain-containing protein</fullName>
    </recommendedName>
</protein>
<dbReference type="RefSeq" id="WP_345158528.1">
    <property type="nucleotide sequence ID" value="NZ_BAABHC010000010.1"/>
</dbReference>
<keyword evidence="4" id="KW-1185">Reference proteome</keyword>
<dbReference type="Pfam" id="PF01381">
    <property type="entry name" value="HTH_3"/>
    <property type="match status" value="1"/>
</dbReference>
<dbReference type="PROSITE" id="PS50943">
    <property type="entry name" value="HTH_CROC1"/>
    <property type="match status" value="1"/>
</dbReference>
<dbReference type="SMART" id="SM00530">
    <property type="entry name" value="HTH_XRE"/>
    <property type="match status" value="1"/>
</dbReference>
<dbReference type="Gene3D" id="2.10.109.10">
    <property type="entry name" value="Umud Fragment, subunit A"/>
    <property type="match status" value="1"/>
</dbReference>
<dbReference type="PANTHER" id="PTHR46558">
    <property type="entry name" value="TRACRIPTIONAL REGULATORY PROTEIN-RELATED-RELATED"/>
    <property type="match status" value="1"/>
</dbReference>
<dbReference type="Gene3D" id="1.10.260.40">
    <property type="entry name" value="lambda repressor-like DNA-binding domains"/>
    <property type="match status" value="1"/>
</dbReference>
<organism evidence="3 4">
    <name type="scientific">Pontibacter saemangeumensis</name>
    <dbReference type="NCBI Taxonomy" id="1084525"/>
    <lineage>
        <taxon>Bacteria</taxon>
        <taxon>Pseudomonadati</taxon>
        <taxon>Bacteroidota</taxon>
        <taxon>Cytophagia</taxon>
        <taxon>Cytophagales</taxon>
        <taxon>Hymenobacteraceae</taxon>
        <taxon>Pontibacter</taxon>
    </lineage>
</organism>
<gene>
    <name evidence="3" type="ORF">GCM10023188_18600</name>
</gene>
<evidence type="ECO:0000313" key="4">
    <source>
        <dbReference type="Proteomes" id="UP001500552"/>
    </source>
</evidence>
<dbReference type="SUPFAM" id="SSF47413">
    <property type="entry name" value="lambda repressor-like DNA-binding domains"/>
    <property type="match status" value="1"/>
</dbReference>
<dbReference type="EMBL" id="BAABHC010000010">
    <property type="protein sequence ID" value="GAA4431252.1"/>
    <property type="molecule type" value="Genomic_DNA"/>
</dbReference>
<dbReference type="CDD" id="cd00093">
    <property type="entry name" value="HTH_XRE"/>
    <property type="match status" value="1"/>
</dbReference>
<reference evidence="4" key="1">
    <citation type="journal article" date="2019" name="Int. J. Syst. Evol. Microbiol.">
        <title>The Global Catalogue of Microorganisms (GCM) 10K type strain sequencing project: providing services to taxonomists for standard genome sequencing and annotation.</title>
        <authorList>
            <consortium name="The Broad Institute Genomics Platform"/>
            <consortium name="The Broad Institute Genome Sequencing Center for Infectious Disease"/>
            <person name="Wu L."/>
            <person name="Ma J."/>
        </authorList>
    </citation>
    <scope>NUCLEOTIDE SEQUENCE [LARGE SCALE GENOMIC DNA]</scope>
    <source>
        <strain evidence="4">JCM 17926</strain>
    </source>
</reference>
<proteinExistence type="predicted"/>
<sequence length="267" mass="30034">MSYIGKNIKKIRTIKNLSQAAFAQLFNLARPSVGAYEEGRSEPKIDTLVQIAKHFGVSIDALLTKELTINELYRFDIFKQNYQKGDVLIKVAEPEVPVRLPGDVALVKASEVTAYAHQHNQAEYQQQLPRLELVVPTEKGHVRAFEVTGSEMAPTLPPESTVIATSMDTSQRENLVQGRVYVMVTRQDILIRRLLAVQEAHLLLVAEQPGIAANTVPIAQLQELWEVRGVYNTSLQQPLSLEERLSMLQQVVQNLNQRVEELAKRDS</sequence>
<accession>A0ABP8LK19</accession>
<evidence type="ECO:0000259" key="2">
    <source>
        <dbReference type="PROSITE" id="PS50943"/>
    </source>
</evidence>
<feature type="domain" description="HTH cro/C1-type" evidence="2">
    <location>
        <begin position="8"/>
        <end position="62"/>
    </location>
</feature>
<dbReference type="Pfam" id="PF00717">
    <property type="entry name" value="Peptidase_S24"/>
    <property type="match status" value="1"/>
</dbReference>
<dbReference type="PANTHER" id="PTHR46558:SF11">
    <property type="entry name" value="HTH-TYPE TRANSCRIPTIONAL REGULATOR XRE"/>
    <property type="match status" value="1"/>
</dbReference>